<protein>
    <submittedName>
        <fullName evidence="5">AraC family transcriptional regulator</fullName>
    </submittedName>
</protein>
<evidence type="ECO:0000256" key="3">
    <source>
        <dbReference type="ARBA" id="ARBA00023163"/>
    </source>
</evidence>
<dbReference type="Gene3D" id="1.10.10.60">
    <property type="entry name" value="Homeodomain-like"/>
    <property type="match status" value="2"/>
</dbReference>
<dbReference type="InterPro" id="IPR020449">
    <property type="entry name" value="Tscrpt_reg_AraC-type_HTH"/>
</dbReference>
<dbReference type="InterPro" id="IPR014710">
    <property type="entry name" value="RmlC-like_jellyroll"/>
</dbReference>
<dbReference type="Pfam" id="PF02311">
    <property type="entry name" value="AraC_binding"/>
    <property type="match status" value="1"/>
</dbReference>
<sequence length="284" mass="32850">MVIAFSKTKGKVEPLDFHSHEYYEIYVFHGGDCYYTVGDQIINMVPGTVLLMNGKSVHKAHVIKNENEYVRSVVHFKSNVVDGLMKKLECSSLMAPFNRNSVSVRRVINEENLEKIGFIIADLQGLTSLEETDFIKKEIQLGIIKLLMFIDRACRPIKPEDSASINTKKYYVEEIVLYLQNNYSKEITIEKISKELGLTSSYLSRIFKDITEHTIMEYLMYYRFTQAKYLIEISDDQTFKDIALACGFQSSSHFSRFIKERTGMTPSMFREAIQQKSYISPNSR</sequence>
<dbReference type="InterPro" id="IPR018062">
    <property type="entry name" value="HTH_AraC-typ_CS"/>
</dbReference>
<dbReference type="RefSeq" id="WP_343754109.1">
    <property type="nucleotide sequence ID" value="NZ_BAAACW010000042.1"/>
</dbReference>
<feature type="domain" description="HTH araC/xylS-type" evidence="4">
    <location>
        <begin position="173"/>
        <end position="272"/>
    </location>
</feature>
<dbReference type="InterPro" id="IPR037923">
    <property type="entry name" value="HTH-like"/>
</dbReference>
<keyword evidence="1" id="KW-0805">Transcription regulation</keyword>
<dbReference type="EMBL" id="BAAACW010000042">
    <property type="protein sequence ID" value="GAA0356850.1"/>
    <property type="molecule type" value="Genomic_DNA"/>
</dbReference>
<dbReference type="Gene3D" id="2.60.120.10">
    <property type="entry name" value="Jelly Rolls"/>
    <property type="match status" value="1"/>
</dbReference>
<keyword evidence="6" id="KW-1185">Reference proteome</keyword>
<accession>A0ABP3H037</accession>
<name>A0ABP3H037_9LACT</name>
<dbReference type="PRINTS" id="PR00032">
    <property type="entry name" value="HTHARAC"/>
</dbReference>
<dbReference type="SMART" id="SM00342">
    <property type="entry name" value="HTH_ARAC"/>
    <property type="match status" value="1"/>
</dbReference>
<dbReference type="PANTHER" id="PTHR43280">
    <property type="entry name" value="ARAC-FAMILY TRANSCRIPTIONAL REGULATOR"/>
    <property type="match status" value="1"/>
</dbReference>
<dbReference type="SUPFAM" id="SSF51215">
    <property type="entry name" value="Regulatory protein AraC"/>
    <property type="match status" value="1"/>
</dbReference>
<dbReference type="PROSITE" id="PS01124">
    <property type="entry name" value="HTH_ARAC_FAMILY_2"/>
    <property type="match status" value="1"/>
</dbReference>
<organism evidence="5 6">
    <name type="scientific">Alkalibacterium iburiense</name>
    <dbReference type="NCBI Taxonomy" id="290589"/>
    <lineage>
        <taxon>Bacteria</taxon>
        <taxon>Bacillati</taxon>
        <taxon>Bacillota</taxon>
        <taxon>Bacilli</taxon>
        <taxon>Lactobacillales</taxon>
        <taxon>Carnobacteriaceae</taxon>
        <taxon>Alkalibacterium</taxon>
    </lineage>
</organism>
<dbReference type="InterPro" id="IPR003313">
    <property type="entry name" value="AraC-bd"/>
</dbReference>
<reference evidence="6" key="1">
    <citation type="journal article" date="2019" name="Int. J. Syst. Evol. Microbiol.">
        <title>The Global Catalogue of Microorganisms (GCM) 10K type strain sequencing project: providing services to taxonomists for standard genome sequencing and annotation.</title>
        <authorList>
            <consortium name="The Broad Institute Genomics Platform"/>
            <consortium name="The Broad Institute Genome Sequencing Center for Infectious Disease"/>
            <person name="Wu L."/>
            <person name="Ma J."/>
        </authorList>
    </citation>
    <scope>NUCLEOTIDE SEQUENCE [LARGE SCALE GENOMIC DNA]</scope>
    <source>
        <strain evidence="6">JCM 12662</strain>
    </source>
</reference>
<dbReference type="PROSITE" id="PS00041">
    <property type="entry name" value="HTH_ARAC_FAMILY_1"/>
    <property type="match status" value="1"/>
</dbReference>
<keyword evidence="3" id="KW-0804">Transcription</keyword>
<dbReference type="SUPFAM" id="SSF46689">
    <property type="entry name" value="Homeodomain-like"/>
    <property type="match status" value="2"/>
</dbReference>
<evidence type="ECO:0000256" key="2">
    <source>
        <dbReference type="ARBA" id="ARBA00023125"/>
    </source>
</evidence>
<dbReference type="InterPro" id="IPR009057">
    <property type="entry name" value="Homeodomain-like_sf"/>
</dbReference>
<dbReference type="Proteomes" id="UP001501166">
    <property type="component" value="Unassembled WGS sequence"/>
</dbReference>
<dbReference type="Pfam" id="PF12833">
    <property type="entry name" value="HTH_18"/>
    <property type="match status" value="1"/>
</dbReference>
<comment type="caution">
    <text evidence="5">The sequence shown here is derived from an EMBL/GenBank/DDBJ whole genome shotgun (WGS) entry which is preliminary data.</text>
</comment>
<evidence type="ECO:0000313" key="6">
    <source>
        <dbReference type="Proteomes" id="UP001501166"/>
    </source>
</evidence>
<dbReference type="PANTHER" id="PTHR43280:SF28">
    <property type="entry name" value="HTH-TYPE TRANSCRIPTIONAL ACTIVATOR RHAS"/>
    <property type="match status" value="1"/>
</dbReference>
<gene>
    <name evidence="5" type="ORF">GCM10008932_07240</name>
</gene>
<proteinExistence type="predicted"/>
<dbReference type="InterPro" id="IPR018060">
    <property type="entry name" value="HTH_AraC"/>
</dbReference>
<evidence type="ECO:0000259" key="4">
    <source>
        <dbReference type="PROSITE" id="PS01124"/>
    </source>
</evidence>
<evidence type="ECO:0000256" key="1">
    <source>
        <dbReference type="ARBA" id="ARBA00023015"/>
    </source>
</evidence>
<keyword evidence="2" id="KW-0238">DNA-binding</keyword>
<evidence type="ECO:0000313" key="5">
    <source>
        <dbReference type="EMBL" id="GAA0356850.1"/>
    </source>
</evidence>